<name>A0AAE0C9W1_9CHLO</name>
<organism evidence="2 3">
    <name type="scientific">Cymbomonas tetramitiformis</name>
    <dbReference type="NCBI Taxonomy" id="36881"/>
    <lineage>
        <taxon>Eukaryota</taxon>
        <taxon>Viridiplantae</taxon>
        <taxon>Chlorophyta</taxon>
        <taxon>Pyramimonadophyceae</taxon>
        <taxon>Pyramimonadales</taxon>
        <taxon>Pyramimonadaceae</taxon>
        <taxon>Cymbomonas</taxon>
    </lineage>
</organism>
<dbReference type="Proteomes" id="UP001190700">
    <property type="component" value="Unassembled WGS sequence"/>
</dbReference>
<protein>
    <submittedName>
        <fullName evidence="2">Uncharacterized protein</fullName>
    </submittedName>
</protein>
<dbReference type="EMBL" id="LGRX02027000">
    <property type="protein sequence ID" value="KAK3249957.1"/>
    <property type="molecule type" value="Genomic_DNA"/>
</dbReference>
<dbReference type="AlphaFoldDB" id="A0AAE0C9W1"/>
<accession>A0AAE0C9W1</accession>
<proteinExistence type="predicted"/>
<sequence>MNTMNMDYEDVQEIAAVGNTADNETVKLRTNNWTTLQSSHSANNEPVTFGSKHHVAVTGFFKTPFVRNGERYVIYGHSCKGSPPFEIKVALPYNRRDNGEDFKPTRNAEKEFTLEEQAIVDLSHRNADVKDLEKYRDYIPKAFAIFETGLVEKAKQESVKQAEEAMLANMSKKQRRAYEAAMAAADTDSDEDEEAPDPVPGESEKPGLLKQVADAAVKVATGFSDANKRQKIGL</sequence>
<comment type="caution">
    <text evidence="2">The sequence shown here is derived from an EMBL/GenBank/DDBJ whole genome shotgun (WGS) entry which is preliminary data.</text>
</comment>
<reference evidence="2 3" key="1">
    <citation type="journal article" date="2015" name="Genome Biol. Evol.">
        <title>Comparative Genomics of a Bacterivorous Green Alga Reveals Evolutionary Causalities and Consequences of Phago-Mixotrophic Mode of Nutrition.</title>
        <authorList>
            <person name="Burns J.A."/>
            <person name="Paasch A."/>
            <person name="Narechania A."/>
            <person name="Kim E."/>
        </authorList>
    </citation>
    <scope>NUCLEOTIDE SEQUENCE [LARGE SCALE GENOMIC DNA]</scope>
    <source>
        <strain evidence="2 3">PLY_AMNH</strain>
    </source>
</reference>
<evidence type="ECO:0000313" key="3">
    <source>
        <dbReference type="Proteomes" id="UP001190700"/>
    </source>
</evidence>
<feature type="compositionally biased region" description="Acidic residues" evidence="1">
    <location>
        <begin position="187"/>
        <end position="196"/>
    </location>
</feature>
<keyword evidence="3" id="KW-1185">Reference proteome</keyword>
<evidence type="ECO:0000256" key="1">
    <source>
        <dbReference type="SAM" id="MobiDB-lite"/>
    </source>
</evidence>
<gene>
    <name evidence="2" type="ORF">CYMTET_40641</name>
</gene>
<feature type="region of interest" description="Disordered" evidence="1">
    <location>
        <begin position="181"/>
        <end position="208"/>
    </location>
</feature>
<evidence type="ECO:0000313" key="2">
    <source>
        <dbReference type="EMBL" id="KAK3249957.1"/>
    </source>
</evidence>